<reference evidence="2 3" key="1">
    <citation type="journal article" date="2016" name="Environ. Microbiol.">
        <title>New Methyloceanibacter diversity from North Sea sediments includes methanotroph containing solely the soluble methane monooxygenase.</title>
        <authorList>
            <person name="Vekeman B."/>
            <person name="Kerckhof F.M."/>
            <person name="Cremers G."/>
            <person name="de Vos P."/>
            <person name="Vandamme P."/>
            <person name="Boon N."/>
            <person name="Op den Camp H.J."/>
            <person name="Heylen K."/>
        </authorList>
    </citation>
    <scope>NUCLEOTIDE SEQUENCE [LARGE SCALE GENOMIC DNA]</scope>
    <source>
        <strain evidence="2 3">R-67174</strain>
    </source>
</reference>
<feature type="region of interest" description="Disordered" evidence="1">
    <location>
        <begin position="33"/>
        <end position="73"/>
    </location>
</feature>
<gene>
    <name evidence="2" type="ORF">AUC68_03190</name>
</gene>
<accession>A0A1E3W2X2</accession>
<keyword evidence="3" id="KW-1185">Reference proteome</keyword>
<protein>
    <submittedName>
        <fullName evidence="2">Uncharacterized protein</fullName>
    </submittedName>
</protein>
<evidence type="ECO:0000313" key="2">
    <source>
        <dbReference type="EMBL" id="ODS00131.1"/>
    </source>
</evidence>
<organism evidence="2 3">
    <name type="scientific">Methyloceanibacter methanicus</name>
    <dbReference type="NCBI Taxonomy" id="1774968"/>
    <lineage>
        <taxon>Bacteria</taxon>
        <taxon>Pseudomonadati</taxon>
        <taxon>Pseudomonadota</taxon>
        <taxon>Alphaproteobacteria</taxon>
        <taxon>Hyphomicrobiales</taxon>
        <taxon>Hyphomicrobiaceae</taxon>
        <taxon>Methyloceanibacter</taxon>
    </lineage>
</organism>
<comment type="caution">
    <text evidence="2">The sequence shown here is derived from an EMBL/GenBank/DDBJ whole genome shotgun (WGS) entry which is preliminary data.</text>
</comment>
<evidence type="ECO:0000313" key="3">
    <source>
        <dbReference type="Proteomes" id="UP000094501"/>
    </source>
</evidence>
<name>A0A1E3W2X2_9HYPH</name>
<dbReference type="AlphaFoldDB" id="A0A1E3W2X2"/>
<dbReference type="STRING" id="1774968.AUC68_03190"/>
<dbReference type="EMBL" id="LPWG01000010">
    <property type="protein sequence ID" value="ODS00131.1"/>
    <property type="molecule type" value="Genomic_DNA"/>
</dbReference>
<dbReference type="Proteomes" id="UP000094501">
    <property type="component" value="Unassembled WGS sequence"/>
</dbReference>
<sequence>MTDLRLQNRIGQDDREALEHIARALEGRVWQSWKRRRNGEANGRTAPETPAGASARRTGPAPRRRSTPLASGP</sequence>
<evidence type="ECO:0000256" key="1">
    <source>
        <dbReference type="SAM" id="MobiDB-lite"/>
    </source>
</evidence>
<proteinExistence type="predicted"/>